<dbReference type="RefSeq" id="WP_257891677.1">
    <property type="nucleotide sequence ID" value="NZ_JAIMBW010000001.1"/>
</dbReference>
<evidence type="ECO:0000313" key="2">
    <source>
        <dbReference type="EMBL" id="QXL88608.1"/>
    </source>
</evidence>
<evidence type="ECO:0000313" key="3">
    <source>
        <dbReference type="Proteomes" id="UP000693972"/>
    </source>
</evidence>
<feature type="domain" description="Cyclic nucleotide-binding" evidence="1">
    <location>
        <begin position="7"/>
        <end position="101"/>
    </location>
</feature>
<organism evidence="2">
    <name type="scientific">Gymnodinialimonas phycosphaerae</name>
    <dbReference type="NCBI Taxonomy" id="2841589"/>
    <lineage>
        <taxon>Bacteria</taxon>
        <taxon>Pseudomonadati</taxon>
        <taxon>Pseudomonadota</taxon>
        <taxon>Alphaproteobacteria</taxon>
        <taxon>Rhodobacterales</taxon>
        <taxon>Paracoccaceae</taxon>
        <taxon>Gymnodinialimonas</taxon>
    </lineage>
</organism>
<keyword evidence="3" id="KW-1185">Reference proteome</keyword>
<accession>A0A975TVU8</accession>
<name>A0A975TVU8_9RHOB</name>
<protein>
    <submittedName>
        <fullName evidence="2">Cyclic nucleotide-binding domain-containing protein</fullName>
    </submittedName>
</protein>
<proteinExistence type="predicted"/>
<dbReference type="InterPro" id="IPR000595">
    <property type="entry name" value="cNMP-bd_dom"/>
</dbReference>
<dbReference type="Gene3D" id="2.60.120.10">
    <property type="entry name" value="Jelly Rolls"/>
    <property type="match status" value="1"/>
</dbReference>
<evidence type="ECO:0000259" key="1">
    <source>
        <dbReference type="PROSITE" id="PS50042"/>
    </source>
</evidence>
<dbReference type="AlphaFoldDB" id="A0A975TVU8"/>
<dbReference type="CDD" id="cd00038">
    <property type="entry name" value="CAP_ED"/>
    <property type="match status" value="1"/>
</dbReference>
<dbReference type="SMART" id="SM00100">
    <property type="entry name" value="cNMP"/>
    <property type="match status" value="1"/>
</dbReference>
<dbReference type="Pfam" id="PF00027">
    <property type="entry name" value="cNMP_binding"/>
    <property type="match status" value="1"/>
</dbReference>
<gene>
    <name evidence="2" type="ORF">KUL25_03560</name>
</gene>
<reference evidence="2 3" key="1">
    <citation type="submission" date="2021-07" db="EMBL/GenBank/DDBJ databases">
        <title>Karlodiniumbacter phycospheric gen. nov., sp. nov., a phycosphere bacterium isolated from karlodinium veneficum.</title>
        <authorList>
            <person name="Peng Y."/>
            <person name="Jiang L."/>
            <person name="Lee J."/>
        </authorList>
    </citation>
    <scope>NUCLEOTIDE SEQUENCE</scope>
    <source>
        <strain evidence="2 3">N5</strain>
    </source>
</reference>
<dbReference type="EMBL" id="JAIMBW010000001">
    <property type="protein sequence ID" value="MBY4891836.1"/>
    <property type="molecule type" value="Genomic_DNA"/>
</dbReference>
<dbReference type="InterPro" id="IPR018490">
    <property type="entry name" value="cNMP-bd_dom_sf"/>
</dbReference>
<dbReference type="InterPro" id="IPR014710">
    <property type="entry name" value="RmlC-like_jellyroll"/>
</dbReference>
<dbReference type="Proteomes" id="UP000693972">
    <property type="component" value="Unassembled WGS sequence"/>
</dbReference>
<sequence>MRKGLIILGDLKDQDLIWLSQNGTLRRLSAGDRLITEGEQVSDLFIITEGGCDVTVQGARVAQLGVGDIMGEMSFVEKAGASATITVAEASRVLAVPQKALLAQFRDDEGFAARFYRALAVFLSDRLRSMAPGADADELDEGLLDTLHVAGDRMLRLISLLEGQQR</sequence>
<dbReference type="SUPFAM" id="SSF51206">
    <property type="entry name" value="cAMP-binding domain-like"/>
    <property type="match status" value="1"/>
</dbReference>
<dbReference type="PROSITE" id="PS50042">
    <property type="entry name" value="CNMP_BINDING_3"/>
    <property type="match status" value="1"/>
</dbReference>
<dbReference type="EMBL" id="CP078073">
    <property type="protein sequence ID" value="QXL88608.1"/>
    <property type="molecule type" value="Genomic_DNA"/>
</dbReference>